<evidence type="ECO:0000313" key="1">
    <source>
        <dbReference type="EMBL" id="BCA94405.1"/>
    </source>
</evidence>
<gene>
    <name evidence="1" type="ORF">TUM19329_07660</name>
</gene>
<evidence type="ECO:0000313" key="2">
    <source>
        <dbReference type="Proteomes" id="UP000502894"/>
    </source>
</evidence>
<accession>A0A6F8T172</accession>
<sequence length="236" mass="27112">MNIDILRAMERYQKSRERITKTNEVFASLVEKYCDKDTLPIFIGGAAHPITLYQDKEVYDFGLQGRVENSVSICLLEAAESSFQSKAPYNHAERNLQGTYDYQIITNKKTLYKDTFENLPQLMDKIQFLTNSLDHLIKGHLWFALNKTNFMPEEANAILLAFQESIGETIKFSSFEKLLDELIMAKSFKVPNPSLFSSKTSKELLYTREMSITAIYHDLAVVLKEEIVKKISLTNS</sequence>
<dbReference type="RefSeq" id="WP_173236314.1">
    <property type="nucleotide sequence ID" value="NZ_AP022839.1"/>
</dbReference>
<dbReference type="Proteomes" id="UP000502894">
    <property type="component" value="Chromosome"/>
</dbReference>
<dbReference type="AlphaFoldDB" id="A0A6F8T172"/>
<proteinExistence type="predicted"/>
<reference evidence="1" key="1">
    <citation type="journal article" date="2020" name="Microbiol. Resour. Announc.">
        <title>Complete Genome Sequence of Novel Psychrotolerant Legionella Strain TUM19329, Isolated from Antarctic Lake Sediment.</title>
        <authorList>
            <person name="Shimada S."/>
            <person name="Nakai R."/>
            <person name="Aoki K."/>
            <person name="Shimoeda N."/>
            <person name="Ohno G."/>
            <person name="Miyazaki Y."/>
            <person name="Kudoh S."/>
            <person name="Imura S."/>
            <person name="Watanabe K."/>
            <person name="Ishii Y."/>
            <person name="Tateda K."/>
        </authorList>
    </citation>
    <scope>NUCLEOTIDE SEQUENCE [LARGE SCALE GENOMIC DNA]</scope>
    <source>
        <strain evidence="1">TUM19329</strain>
    </source>
</reference>
<keyword evidence="2" id="KW-1185">Reference proteome</keyword>
<organism evidence="1 2">
    <name type="scientific">Legionella antarctica</name>
    <dbReference type="NCBI Taxonomy" id="2708020"/>
    <lineage>
        <taxon>Bacteria</taxon>
        <taxon>Pseudomonadati</taxon>
        <taxon>Pseudomonadota</taxon>
        <taxon>Gammaproteobacteria</taxon>
        <taxon>Legionellales</taxon>
        <taxon>Legionellaceae</taxon>
        <taxon>Legionella</taxon>
    </lineage>
</organism>
<dbReference type="KEGG" id="lant:TUM19329_07660"/>
<name>A0A6F8T172_9GAMM</name>
<dbReference type="EMBL" id="AP022839">
    <property type="protein sequence ID" value="BCA94405.1"/>
    <property type="molecule type" value="Genomic_DNA"/>
</dbReference>
<protein>
    <submittedName>
        <fullName evidence="1">Uncharacterized protein</fullName>
    </submittedName>
</protein>